<evidence type="ECO:0000313" key="12">
    <source>
        <dbReference type="Proteomes" id="UP001629953"/>
    </source>
</evidence>
<organism evidence="11 12">
    <name type="scientific">Celerinatantimonas yamalensis</name>
    <dbReference type="NCBI Taxonomy" id="559956"/>
    <lineage>
        <taxon>Bacteria</taxon>
        <taxon>Pseudomonadati</taxon>
        <taxon>Pseudomonadota</taxon>
        <taxon>Gammaproteobacteria</taxon>
        <taxon>Celerinatantimonadaceae</taxon>
        <taxon>Celerinatantimonas</taxon>
    </lineage>
</organism>
<keyword evidence="4 8" id="KW-0472">Membrane</keyword>
<dbReference type="CDD" id="cd11386">
    <property type="entry name" value="MCP_signal"/>
    <property type="match status" value="1"/>
</dbReference>
<keyword evidence="12" id="KW-1185">Reference proteome</keyword>
<dbReference type="CDD" id="cd06225">
    <property type="entry name" value="HAMP"/>
    <property type="match status" value="1"/>
</dbReference>
<evidence type="ECO:0000256" key="7">
    <source>
        <dbReference type="PROSITE-ProRule" id="PRU00284"/>
    </source>
</evidence>
<comment type="similarity">
    <text evidence="6">Belongs to the methyl-accepting chemotaxis (MCP) protein family.</text>
</comment>
<protein>
    <submittedName>
        <fullName evidence="11">Methyl-accepting chemotaxis protein</fullName>
    </submittedName>
</protein>
<evidence type="ECO:0000256" key="1">
    <source>
        <dbReference type="ARBA" id="ARBA00004141"/>
    </source>
</evidence>
<dbReference type="SUPFAM" id="SSF58104">
    <property type="entry name" value="Methyl-accepting chemotaxis protein (MCP) signaling domain"/>
    <property type="match status" value="1"/>
</dbReference>
<keyword evidence="5 7" id="KW-0807">Transducer</keyword>
<dbReference type="PROSITE" id="PS50885">
    <property type="entry name" value="HAMP"/>
    <property type="match status" value="1"/>
</dbReference>
<dbReference type="InterPro" id="IPR003660">
    <property type="entry name" value="HAMP_dom"/>
</dbReference>
<dbReference type="InterPro" id="IPR004089">
    <property type="entry name" value="MCPsignal_dom"/>
</dbReference>
<dbReference type="Gene3D" id="6.10.340.10">
    <property type="match status" value="1"/>
</dbReference>
<evidence type="ECO:0000256" key="3">
    <source>
        <dbReference type="ARBA" id="ARBA00022989"/>
    </source>
</evidence>
<feature type="domain" description="HAMP" evidence="10">
    <location>
        <begin position="347"/>
        <end position="401"/>
    </location>
</feature>
<evidence type="ECO:0000256" key="4">
    <source>
        <dbReference type="ARBA" id="ARBA00023136"/>
    </source>
</evidence>
<proteinExistence type="inferred from homology"/>
<evidence type="ECO:0000259" key="9">
    <source>
        <dbReference type="PROSITE" id="PS50111"/>
    </source>
</evidence>
<name>A0ABW9G4J4_9GAMM</name>
<dbReference type="PANTHER" id="PTHR32089">
    <property type="entry name" value="METHYL-ACCEPTING CHEMOTAXIS PROTEIN MCPB"/>
    <property type="match status" value="1"/>
</dbReference>
<dbReference type="PANTHER" id="PTHR32089:SF119">
    <property type="entry name" value="METHYL-ACCEPTING CHEMOTAXIS PROTEIN CTPL"/>
    <property type="match status" value="1"/>
</dbReference>
<sequence length="678" mass="75923">MKLNSIRIKMMLPIMLLAAILAGLLLVMFYLNNAQKAAMIRQSEHYFEAIAAVLNADRDLYQARLAQEKLLNQSGNVADNSRDFADNAKQVSDRFNKYRDYVADEPSLLKPFESFDAQYQSWLSISNKIMASYKNKTVLNDQFSGLDPQFLVIRKMIDNAGDGLRERVKQLEQQHSLSVADIERYVEAITEVLNADRDIYQARIAQQNIVNNVGDFDANKRAFEDNAKQVIQRFNLYRSYLVNEPNLTQPYEQFDLLFNEWFQQSTRYLQSYQSSGKTEVPIQFEQVEQRFAKLRTLLDQAGEMVRKRARGAEKEMIKTMAEFQQIAMVVMLIAFVIALTFGYYIPRQITRNIESITSRIKEIAAGDGDLTQRIASKSSDELGDLANQFDEFVERLRVIISSVKLQSNSLGGMTNSLTDVSKKASHITHALVQASDSIVSAANQMTMSNQQMADVAKKSADEANHSNEVTQQGTTAVTSSQAAIARLADDIEQTLNRSTELEQSSSAISSVLEVIRKIAEQTNLLALNAAIEAARAGEQGRGFAVVADEVRTLATRTQESTNEIETIIEQLKTNVSASSVAIKTSRSNAEKTTETFKEMSEIFNTLTTSFYEVQQMAQQTSQATQEQAVVSQSIMDNLLGLKEQTDGVEEVSGLIGSHSQKISDLYQKLDAEVGNFKV</sequence>
<dbReference type="SMART" id="SM00283">
    <property type="entry name" value="MA"/>
    <property type="match status" value="1"/>
</dbReference>
<evidence type="ECO:0000259" key="10">
    <source>
        <dbReference type="PROSITE" id="PS50885"/>
    </source>
</evidence>
<dbReference type="Pfam" id="PF00015">
    <property type="entry name" value="MCPsignal"/>
    <property type="match status" value="1"/>
</dbReference>
<evidence type="ECO:0000256" key="8">
    <source>
        <dbReference type="SAM" id="Phobius"/>
    </source>
</evidence>
<accession>A0ABW9G4J4</accession>
<dbReference type="Gene3D" id="1.10.287.950">
    <property type="entry name" value="Methyl-accepting chemotaxis protein"/>
    <property type="match status" value="1"/>
</dbReference>
<reference evidence="11 12" key="1">
    <citation type="journal article" date="2013" name="Int. J. Syst. Evol. Microbiol.">
        <title>Celerinatantimonas yamalensis sp. nov., a cold-adapted diazotrophic bacterium from a cold permafrost brine.</title>
        <authorList>
            <person name="Shcherbakova V."/>
            <person name="Chuvilskaya N."/>
            <person name="Rivkina E."/>
            <person name="Demidov N."/>
            <person name="Uchaeva V."/>
            <person name="Suetin S."/>
            <person name="Suzina N."/>
            <person name="Gilichinsky D."/>
        </authorList>
    </citation>
    <scope>NUCLEOTIDE SEQUENCE [LARGE SCALE GENOMIC DNA]</scope>
    <source>
        <strain evidence="11 12">C7</strain>
    </source>
</reference>
<feature type="transmembrane region" description="Helical" evidence="8">
    <location>
        <begin position="326"/>
        <end position="345"/>
    </location>
</feature>
<comment type="caution">
    <text evidence="11">The sequence shown here is derived from an EMBL/GenBank/DDBJ whole genome shotgun (WGS) entry which is preliminary data.</text>
</comment>
<dbReference type="RefSeq" id="WP_408622097.1">
    <property type="nucleotide sequence ID" value="NZ_JBEQCT010000001.1"/>
</dbReference>
<evidence type="ECO:0000256" key="5">
    <source>
        <dbReference type="ARBA" id="ARBA00023224"/>
    </source>
</evidence>
<feature type="domain" description="Methyl-accepting transducer" evidence="9">
    <location>
        <begin position="406"/>
        <end position="642"/>
    </location>
</feature>
<keyword evidence="3 8" id="KW-1133">Transmembrane helix</keyword>
<dbReference type="EMBL" id="JBEQCT010000001">
    <property type="protein sequence ID" value="MFM2483951.1"/>
    <property type="molecule type" value="Genomic_DNA"/>
</dbReference>
<evidence type="ECO:0000256" key="2">
    <source>
        <dbReference type="ARBA" id="ARBA00022692"/>
    </source>
</evidence>
<evidence type="ECO:0000256" key="6">
    <source>
        <dbReference type="ARBA" id="ARBA00029447"/>
    </source>
</evidence>
<dbReference type="Pfam" id="PF00672">
    <property type="entry name" value="HAMP"/>
    <property type="match status" value="1"/>
</dbReference>
<keyword evidence="2 8" id="KW-0812">Transmembrane</keyword>
<dbReference type="SMART" id="SM00304">
    <property type="entry name" value="HAMP"/>
    <property type="match status" value="1"/>
</dbReference>
<comment type="subcellular location">
    <subcellularLocation>
        <location evidence="1">Membrane</location>
        <topology evidence="1">Multi-pass membrane protein</topology>
    </subcellularLocation>
</comment>
<dbReference type="PROSITE" id="PS50111">
    <property type="entry name" value="CHEMOTAXIS_TRANSDUC_2"/>
    <property type="match status" value="1"/>
</dbReference>
<evidence type="ECO:0000313" key="11">
    <source>
        <dbReference type="EMBL" id="MFM2483951.1"/>
    </source>
</evidence>
<dbReference type="Proteomes" id="UP001629953">
    <property type="component" value="Unassembled WGS sequence"/>
</dbReference>
<gene>
    <name evidence="11" type="ORF">ABUE30_02545</name>
</gene>